<keyword evidence="5" id="KW-0966">Cell projection</keyword>
<feature type="region of interest" description="Disordered" evidence="9">
    <location>
        <begin position="57"/>
        <end position="78"/>
    </location>
</feature>
<accession>A0A813W1S7</accession>
<feature type="region of interest" description="Disordered" evidence="9">
    <location>
        <begin position="382"/>
        <end position="405"/>
    </location>
</feature>
<dbReference type="GO" id="GO:0031514">
    <property type="term" value="C:motile cilium"/>
    <property type="evidence" value="ECO:0007669"/>
    <property type="project" value="UniProtKB-SubCell"/>
</dbReference>
<dbReference type="EMBL" id="CAJNOI010000991">
    <property type="protein sequence ID" value="CAF1370526.1"/>
    <property type="molecule type" value="Genomic_DNA"/>
</dbReference>
<comment type="similarity">
    <text evidence="6">Belongs to the CFAP45 family.</text>
</comment>
<keyword evidence="4" id="KW-0969">Cilium</keyword>
<gene>
    <name evidence="12" type="ORF">BJG266_LOCUS36004</name>
    <name evidence="11" type="ORF">QVE165_LOCUS6717</name>
</gene>
<protein>
    <recommendedName>
        <fullName evidence="7">Cilia- and flagella-associated protein 45</fullName>
    </recommendedName>
</protein>
<comment type="caution">
    <text evidence="11">The sequence shown here is derived from an EMBL/GenBank/DDBJ whole genome shotgun (WGS) entry which is preliminary data.</text>
</comment>
<evidence type="ECO:0000256" key="7">
    <source>
        <dbReference type="ARBA" id="ARBA00034142"/>
    </source>
</evidence>
<reference evidence="11" key="1">
    <citation type="submission" date="2021-02" db="EMBL/GenBank/DDBJ databases">
        <authorList>
            <person name="Nowell W R."/>
        </authorList>
    </citation>
    <scope>NUCLEOTIDE SEQUENCE</scope>
</reference>
<feature type="compositionally biased region" description="Low complexity" evidence="9">
    <location>
        <begin position="1"/>
        <end position="27"/>
    </location>
</feature>
<dbReference type="PANTHER" id="PTHR15504">
    <property type="entry name" value="NASOPHARYNGEAL EPITHELIUM SPECIFIC PROTEIN 1"/>
    <property type="match status" value="1"/>
</dbReference>
<evidence type="ECO:0000259" key="10">
    <source>
        <dbReference type="Pfam" id="PF13868"/>
    </source>
</evidence>
<organism evidence="11 13">
    <name type="scientific">Adineta steineri</name>
    <dbReference type="NCBI Taxonomy" id="433720"/>
    <lineage>
        <taxon>Eukaryota</taxon>
        <taxon>Metazoa</taxon>
        <taxon>Spiralia</taxon>
        <taxon>Gnathifera</taxon>
        <taxon>Rotifera</taxon>
        <taxon>Eurotatoria</taxon>
        <taxon>Bdelloidea</taxon>
        <taxon>Adinetida</taxon>
        <taxon>Adinetidae</taxon>
        <taxon>Adineta</taxon>
    </lineage>
</organism>
<name>A0A813W1S7_9BILA</name>
<keyword evidence="3 8" id="KW-0175">Coiled coil</keyword>
<dbReference type="Proteomes" id="UP000663877">
    <property type="component" value="Unassembled WGS sequence"/>
</dbReference>
<feature type="domain" description="Trichohyalin-plectin-homology" evidence="10">
    <location>
        <begin position="193"/>
        <end position="540"/>
    </location>
</feature>
<evidence type="ECO:0000256" key="3">
    <source>
        <dbReference type="ARBA" id="ARBA00023054"/>
    </source>
</evidence>
<keyword evidence="2" id="KW-0282">Flagellum</keyword>
<dbReference type="InterPro" id="IPR043597">
    <property type="entry name" value="TPH_dom"/>
</dbReference>
<dbReference type="Proteomes" id="UP000663832">
    <property type="component" value="Unassembled WGS sequence"/>
</dbReference>
<dbReference type="PANTHER" id="PTHR15504:SF0">
    <property type="entry name" value="CILIA- AND FLAGELLA-ASSOCIATED PROTEIN 45"/>
    <property type="match status" value="1"/>
</dbReference>
<dbReference type="EMBL" id="CAJNOM010000028">
    <property type="protein sequence ID" value="CAF0848741.1"/>
    <property type="molecule type" value="Genomic_DNA"/>
</dbReference>
<evidence type="ECO:0000256" key="4">
    <source>
        <dbReference type="ARBA" id="ARBA00023069"/>
    </source>
</evidence>
<feature type="coiled-coil region" evidence="8">
    <location>
        <begin position="136"/>
        <end position="242"/>
    </location>
</feature>
<evidence type="ECO:0000256" key="1">
    <source>
        <dbReference type="ARBA" id="ARBA00004230"/>
    </source>
</evidence>
<evidence type="ECO:0000313" key="13">
    <source>
        <dbReference type="Proteomes" id="UP000663832"/>
    </source>
</evidence>
<evidence type="ECO:0000256" key="6">
    <source>
        <dbReference type="ARBA" id="ARBA00034116"/>
    </source>
</evidence>
<dbReference type="OrthoDB" id="1902038at2759"/>
<evidence type="ECO:0000256" key="2">
    <source>
        <dbReference type="ARBA" id="ARBA00022846"/>
    </source>
</evidence>
<evidence type="ECO:0000256" key="5">
    <source>
        <dbReference type="ARBA" id="ARBA00023273"/>
    </source>
</evidence>
<evidence type="ECO:0000256" key="9">
    <source>
        <dbReference type="SAM" id="MobiDB-lite"/>
    </source>
</evidence>
<proteinExistence type="inferred from homology"/>
<feature type="coiled-coil region" evidence="8">
    <location>
        <begin position="483"/>
        <end position="515"/>
    </location>
</feature>
<evidence type="ECO:0000256" key="8">
    <source>
        <dbReference type="SAM" id="Coils"/>
    </source>
</evidence>
<evidence type="ECO:0000313" key="12">
    <source>
        <dbReference type="EMBL" id="CAF1370526.1"/>
    </source>
</evidence>
<dbReference type="AlphaFoldDB" id="A0A813W1S7"/>
<dbReference type="InterPro" id="IPR033253">
    <property type="entry name" value="CFAP45"/>
</dbReference>
<comment type="subcellular location">
    <subcellularLocation>
        <location evidence="1">Cell projection</location>
        <location evidence="1">Cilium</location>
        <location evidence="1">Flagellum</location>
    </subcellularLocation>
</comment>
<evidence type="ECO:0000313" key="11">
    <source>
        <dbReference type="EMBL" id="CAF0848741.1"/>
    </source>
</evidence>
<feature type="region of interest" description="Disordered" evidence="9">
    <location>
        <begin position="1"/>
        <end position="29"/>
    </location>
</feature>
<dbReference type="Pfam" id="PF13868">
    <property type="entry name" value="TPH"/>
    <property type="match status" value="1"/>
</dbReference>
<sequence length="568" mass="67348">MCPASASSGSRSGNGSGSANAKRNGNNYRYRTINAQSEIDETLFGQPHRVATAAKMRAERQQPQADDQARRAQSCTTRQVGPVKKEFIRHITKDLIRDMIVPEEQPCTSVIINDATYQRLAHAARNNPKDAREYNIEETKRNQQWLEEELDRRKKAMQAYDLQRKKNAPLDDIEQEAKEEAEYLLKRANELRQEQEDEVKHLNELVLNAKCHAIRDAQVLEKQQIKQEMEEESKRLDMMMEIERLNAIKIQEEIELRRHQQVKEGASMILKQIGENEREKVFKEDMREQENAAMLDAMQKLQERDWEEYSKRKGVQKKLAHDLLKANRDIEEQRVLRKQQDRQTDLAVLEFQKAKAAREAAQEAEAERKRAEKEREVARLRAKQERARDLQAEKDALRAKREQERREREWRDKEKFQAFKKAQTEEEMRVARDWQIKNKEQHLAVEAARERAEFERVLKAQLTQAEKDRSEDFQRFVKRQHFANDLRSQMVRHERQKVEDRAEFFEEGVRREEEARLRRIRLDQIKTQKLEELRRAGVPEKYCADIERKINAETNLHKETTKNTSAVH</sequence>
<keyword evidence="13" id="KW-1185">Reference proteome</keyword>